<reference evidence="1 2" key="1">
    <citation type="submission" date="2018-05" db="EMBL/GenBank/DDBJ databases">
        <title>Reference genomes for bee gut microbiota database.</title>
        <authorList>
            <person name="Ellegaard K.M."/>
        </authorList>
    </citation>
    <scope>NUCLEOTIDE SEQUENCE [LARGE SCALE GENOMIC DNA]</scope>
    <source>
        <strain evidence="1 2">ESL0184</strain>
    </source>
</reference>
<accession>A0ABX5N4R4</accession>
<dbReference type="RefSeq" id="WP_110446472.1">
    <property type="nucleotide sequence ID" value="NZ_QGLG01000002.1"/>
</dbReference>
<evidence type="ECO:0000313" key="1">
    <source>
        <dbReference type="EMBL" id="PXY85051.1"/>
    </source>
</evidence>
<proteinExistence type="predicted"/>
<gene>
    <name evidence="1" type="ORF">DK873_07915</name>
</gene>
<evidence type="ECO:0000313" key="2">
    <source>
        <dbReference type="Proteomes" id="UP000247698"/>
    </source>
</evidence>
<keyword evidence="2" id="KW-1185">Reference proteome</keyword>
<protein>
    <submittedName>
        <fullName evidence="1">Uncharacterized protein</fullName>
    </submittedName>
</protein>
<dbReference type="EMBL" id="QGLG01000002">
    <property type="protein sequence ID" value="PXY85051.1"/>
    <property type="molecule type" value="Genomic_DNA"/>
</dbReference>
<name>A0ABX5N4R4_9LACO</name>
<sequence length="251" mass="29463">MVDIRNLALPIRVTENKYVKSTLEDSVHFGSLEGYKNIESQGIGDEDEGKIVGLFKKEKSKIAIRIPESDKEITLTDKDFMQNPRMEYELKDGMEKRIGVASFGLLTFRDFELDRSFNNRKYFKLRKDTLDDIKRLIKDKERLTGNKCNLIIFSNPNFFSSIKESGYEADIVQYYDPYNFSQFSKLKNGNKAYCYLKKDYFKYQREYRIIKIAKDKFPQEGENVKIKGISKRASFFSLDQLKTLQLIADFN</sequence>
<comment type="caution">
    <text evidence="1">The sequence shown here is derived from an EMBL/GenBank/DDBJ whole genome shotgun (WGS) entry which is preliminary data.</text>
</comment>
<dbReference type="Proteomes" id="UP000247698">
    <property type="component" value="Unassembled WGS sequence"/>
</dbReference>
<organism evidence="1 2">
    <name type="scientific">Lactobacillus melliventris</name>
    <dbReference type="NCBI Taxonomy" id="1218507"/>
    <lineage>
        <taxon>Bacteria</taxon>
        <taxon>Bacillati</taxon>
        <taxon>Bacillota</taxon>
        <taxon>Bacilli</taxon>
        <taxon>Lactobacillales</taxon>
        <taxon>Lactobacillaceae</taxon>
        <taxon>Lactobacillus</taxon>
    </lineage>
</organism>